<reference evidence="8" key="1">
    <citation type="submission" date="2022-11" db="EMBL/GenBank/DDBJ databases">
        <authorList>
            <person name="Petersen C."/>
        </authorList>
    </citation>
    <scope>NUCLEOTIDE SEQUENCE</scope>
    <source>
        <strain evidence="8">IBT 26290</strain>
    </source>
</reference>
<dbReference type="InterPro" id="IPR036864">
    <property type="entry name" value="Zn2-C6_fun-type_DNA-bd_sf"/>
</dbReference>
<evidence type="ECO:0000259" key="7">
    <source>
        <dbReference type="PROSITE" id="PS50048"/>
    </source>
</evidence>
<keyword evidence="2" id="KW-0805">Transcription regulation</keyword>
<dbReference type="Pfam" id="PF04082">
    <property type="entry name" value="Fungal_trans"/>
    <property type="match status" value="1"/>
</dbReference>
<proteinExistence type="predicted"/>
<organism evidence="8 9">
    <name type="scientific">Penicillium canariense</name>
    <dbReference type="NCBI Taxonomy" id="189055"/>
    <lineage>
        <taxon>Eukaryota</taxon>
        <taxon>Fungi</taxon>
        <taxon>Dikarya</taxon>
        <taxon>Ascomycota</taxon>
        <taxon>Pezizomycotina</taxon>
        <taxon>Eurotiomycetes</taxon>
        <taxon>Eurotiomycetidae</taxon>
        <taxon>Eurotiales</taxon>
        <taxon>Aspergillaceae</taxon>
        <taxon>Penicillium</taxon>
    </lineage>
</organism>
<comment type="caution">
    <text evidence="8">The sequence shown here is derived from an EMBL/GenBank/DDBJ whole genome shotgun (WGS) entry which is preliminary data.</text>
</comment>
<dbReference type="Gene3D" id="4.10.240.10">
    <property type="entry name" value="Zn(2)-C6 fungal-type DNA-binding domain"/>
    <property type="match status" value="1"/>
</dbReference>
<dbReference type="RefSeq" id="XP_056540964.1">
    <property type="nucleotide sequence ID" value="XM_056688535.1"/>
</dbReference>
<dbReference type="GO" id="GO:0000435">
    <property type="term" value="P:positive regulation of transcription from RNA polymerase II promoter by galactose"/>
    <property type="evidence" value="ECO:0007669"/>
    <property type="project" value="TreeGrafter"/>
</dbReference>
<evidence type="ECO:0000313" key="8">
    <source>
        <dbReference type="EMBL" id="KAJ5159406.1"/>
    </source>
</evidence>
<accession>A0A9W9LJL8</accession>
<dbReference type="CDD" id="cd00067">
    <property type="entry name" value="GAL4"/>
    <property type="match status" value="1"/>
</dbReference>
<dbReference type="GO" id="GO:0006351">
    <property type="term" value="P:DNA-templated transcription"/>
    <property type="evidence" value="ECO:0007669"/>
    <property type="project" value="InterPro"/>
</dbReference>
<dbReference type="InterPro" id="IPR001138">
    <property type="entry name" value="Zn2Cys6_DnaBD"/>
</dbReference>
<evidence type="ECO:0000256" key="2">
    <source>
        <dbReference type="ARBA" id="ARBA00023015"/>
    </source>
</evidence>
<dbReference type="EMBL" id="JAPQKN010000004">
    <property type="protein sequence ID" value="KAJ5159406.1"/>
    <property type="molecule type" value="Genomic_DNA"/>
</dbReference>
<dbReference type="SUPFAM" id="SSF57701">
    <property type="entry name" value="Zn2/Cys6 DNA-binding domain"/>
    <property type="match status" value="1"/>
</dbReference>
<name>A0A9W9LJL8_9EURO</name>
<dbReference type="GO" id="GO:0000978">
    <property type="term" value="F:RNA polymerase II cis-regulatory region sequence-specific DNA binding"/>
    <property type="evidence" value="ECO:0007669"/>
    <property type="project" value="TreeGrafter"/>
</dbReference>
<gene>
    <name evidence="8" type="ORF">N7482_006410</name>
</gene>
<keyword evidence="5" id="KW-0539">Nucleus</keyword>
<dbReference type="InterPro" id="IPR051127">
    <property type="entry name" value="Fungal_SecMet_Regulators"/>
</dbReference>
<keyword evidence="4" id="KW-0804">Transcription</keyword>
<dbReference type="Proteomes" id="UP001149163">
    <property type="component" value="Unassembled WGS sequence"/>
</dbReference>
<keyword evidence="1" id="KW-0479">Metal-binding</keyword>
<evidence type="ECO:0000313" key="9">
    <source>
        <dbReference type="Proteomes" id="UP001149163"/>
    </source>
</evidence>
<keyword evidence="3" id="KW-0238">DNA-binding</keyword>
<dbReference type="PANTHER" id="PTHR47424">
    <property type="entry name" value="REGULATORY PROTEIN GAL4"/>
    <property type="match status" value="1"/>
</dbReference>
<dbReference type="PROSITE" id="PS00463">
    <property type="entry name" value="ZN2_CY6_FUNGAL_1"/>
    <property type="match status" value="1"/>
</dbReference>
<reference evidence="8" key="2">
    <citation type="journal article" date="2023" name="IMA Fungus">
        <title>Comparative genomic study of the Penicillium genus elucidates a diverse pangenome and 15 lateral gene transfer events.</title>
        <authorList>
            <person name="Petersen C."/>
            <person name="Sorensen T."/>
            <person name="Nielsen M.R."/>
            <person name="Sondergaard T.E."/>
            <person name="Sorensen J.L."/>
            <person name="Fitzpatrick D.A."/>
            <person name="Frisvad J.C."/>
            <person name="Nielsen K.L."/>
        </authorList>
    </citation>
    <scope>NUCLEOTIDE SEQUENCE</scope>
    <source>
        <strain evidence="8">IBT 26290</strain>
    </source>
</reference>
<dbReference type="PANTHER" id="PTHR47424:SF9">
    <property type="entry name" value="TAH-2"/>
    <property type="match status" value="1"/>
</dbReference>
<dbReference type="GO" id="GO:0000981">
    <property type="term" value="F:DNA-binding transcription factor activity, RNA polymerase II-specific"/>
    <property type="evidence" value="ECO:0007669"/>
    <property type="project" value="InterPro"/>
</dbReference>
<dbReference type="InterPro" id="IPR007219">
    <property type="entry name" value="XnlR_reg_dom"/>
</dbReference>
<protein>
    <recommendedName>
        <fullName evidence="7">Zn(2)-C6 fungal-type domain-containing protein</fullName>
    </recommendedName>
</protein>
<feature type="compositionally biased region" description="Basic and acidic residues" evidence="6">
    <location>
        <begin position="96"/>
        <end position="106"/>
    </location>
</feature>
<feature type="region of interest" description="Disordered" evidence="6">
    <location>
        <begin position="48"/>
        <end position="124"/>
    </location>
</feature>
<evidence type="ECO:0000256" key="6">
    <source>
        <dbReference type="SAM" id="MobiDB-lite"/>
    </source>
</evidence>
<dbReference type="GeneID" id="81427711"/>
<sequence>MGRPKVLPANRLRANTACTACRSSKKRCSGTFPCTNCNHKGRGRSCIPFKSTSDSGLRSRHESTTSRQSIDSLPTAWNAPNTSPQSHSSSRIPDASPRDGQIERPLEAGSRSPEATHRTHPRMLRNLQGERVYVGKAASLSFLQLLRDTVTQHIGPSQFSHNFKSEDMLETEAQHDPLGFSEEHCGADEKRRFIHTFSTATSGFLYLGCNTDALVSDAREPKTDREKIHAAIGDLMIAIGAQSCPNDPKTDQAERFFLERGQRRAFANLLEDPSVDLVRVFLLLSFYMFGACRRNAAFMYLGVAARSAVALGLHVDSSGSLSRTEQQQRSRVWWSLCVIDFLASSILGRPAATTGLIPPGRRDLGLMATTAAELGLVTSYELSLIVDEITSRLYSEKAASTETADQLLAKLNRWSDQLPESLRTPASESDDSDTAQEHIIGNMHVACSYHFAVILVTRPFLISTLSVRLARSHQSFSTDSAGESLEEDPAHSRLAAACIDSAVYMLQTCIEIHQSGLLLRQMAILKAFVFAAALVLGFSMFSHRYVDSEIDGAFTGALSILRMLAPQSAQAAHYLEILTLLEAAITQQRQRLSAQARQRRSQYVSRIFSLNDTTRTPRMQSVDAGRAGSSTPLLAQGVLNYPWLSQDDGPATVTPLTMDGAILDWEGMELPLWDSFPFTEPGSSVL</sequence>
<dbReference type="SMART" id="SM00066">
    <property type="entry name" value="GAL4"/>
    <property type="match status" value="1"/>
</dbReference>
<dbReference type="AlphaFoldDB" id="A0A9W9LJL8"/>
<dbReference type="OrthoDB" id="4064873at2759"/>
<dbReference type="Pfam" id="PF00172">
    <property type="entry name" value="Zn_clus"/>
    <property type="match status" value="1"/>
</dbReference>
<feature type="compositionally biased region" description="Polar residues" evidence="6">
    <location>
        <begin position="78"/>
        <end position="91"/>
    </location>
</feature>
<evidence type="ECO:0000256" key="4">
    <source>
        <dbReference type="ARBA" id="ARBA00023163"/>
    </source>
</evidence>
<keyword evidence="9" id="KW-1185">Reference proteome</keyword>
<dbReference type="SMART" id="SM00906">
    <property type="entry name" value="Fungal_trans"/>
    <property type="match status" value="1"/>
</dbReference>
<dbReference type="GO" id="GO:0005634">
    <property type="term" value="C:nucleus"/>
    <property type="evidence" value="ECO:0007669"/>
    <property type="project" value="TreeGrafter"/>
</dbReference>
<evidence type="ECO:0000256" key="1">
    <source>
        <dbReference type="ARBA" id="ARBA00022723"/>
    </source>
</evidence>
<dbReference type="CDD" id="cd12148">
    <property type="entry name" value="fungal_TF_MHR"/>
    <property type="match status" value="1"/>
</dbReference>
<evidence type="ECO:0000256" key="5">
    <source>
        <dbReference type="ARBA" id="ARBA00023242"/>
    </source>
</evidence>
<dbReference type="GO" id="GO:0008270">
    <property type="term" value="F:zinc ion binding"/>
    <property type="evidence" value="ECO:0007669"/>
    <property type="project" value="InterPro"/>
</dbReference>
<dbReference type="PROSITE" id="PS50048">
    <property type="entry name" value="ZN2_CY6_FUNGAL_2"/>
    <property type="match status" value="1"/>
</dbReference>
<feature type="domain" description="Zn(2)-C6 fungal-type" evidence="7">
    <location>
        <begin position="17"/>
        <end position="46"/>
    </location>
</feature>
<evidence type="ECO:0000256" key="3">
    <source>
        <dbReference type="ARBA" id="ARBA00023125"/>
    </source>
</evidence>